<feature type="compositionally biased region" description="Basic and acidic residues" evidence="2">
    <location>
        <begin position="434"/>
        <end position="447"/>
    </location>
</feature>
<organism evidence="3 4">
    <name type="scientific">Geranomyces variabilis</name>
    <dbReference type="NCBI Taxonomy" id="109894"/>
    <lineage>
        <taxon>Eukaryota</taxon>
        <taxon>Fungi</taxon>
        <taxon>Fungi incertae sedis</taxon>
        <taxon>Chytridiomycota</taxon>
        <taxon>Chytridiomycota incertae sedis</taxon>
        <taxon>Chytridiomycetes</taxon>
        <taxon>Spizellomycetales</taxon>
        <taxon>Powellomycetaceae</taxon>
        <taxon>Geranomyces</taxon>
    </lineage>
</organism>
<sequence>MASCSDLSATLGYFARPVVDPQFPSFRFHGHTLQANGGSESNPTWFGRIDSAHLLDLLRTPIGQPPVVLTKKGKPRVRQPPPVKEQRPGFYPAQMMFYGVKPVRKNTPGAKSLLLHAFANLPAGAQLQVSPAVVSLEQRLKDLFTKVSAEEQRKCEEEFKRRQSLEAEERQKRQLREQEERQKCEQELVDAEKGFLSSRFDCFVPEINEQWPQDSSSTLRLAPSSTRTHLWGKFELGIVRGYLRAKPVTSRPRVFSFAWRGYVGEGGECSYIDDHNKGEIEFLDDGLINGWIKGDCFGRSKLMGKRTGPLCPSTLIQRFVTDWKEAFRSINEGEYQRANVARWGAWAPYPPPVKKDASDTDAGDSASDSGNDDDDDDHDGGEGWSAKRRAPTPSFAASTSVRGGMRTKQTARKSGTAVGPHNSLNLPQTYDLESSDKSSDRSSDKSLGDTGSDTEWIDRSADWRDGFEAGYKRGLRSRSGALE</sequence>
<name>A0AAD5XP12_9FUNG</name>
<keyword evidence="1" id="KW-0175">Coiled coil</keyword>
<reference evidence="3" key="1">
    <citation type="submission" date="2020-05" db="EMBL/GenBank/DDBJ databases">
        <title>Phylogenomic resolution of chytrid fungi.</title>
        <authorList>
            <person name="Stajich J.E."/>
            <person name="Amses K."/>
            <person name="Simmons R."/>
            <person name="Seto K."/>
            <person name="Myers J."/>
            <person name="Bonds A."/>
            <person name="Quandt C.A."/>
            <person name="Barry K."/>
            <person name="Liu P."/>
            <person name="Grigoriev I."/>
            <person name="Longcore J.E."/>
            <person name="James T.Y."/>
        </authorList>
    </citation>
    <scope>NUCLEOTIDE SEQUENCE</scope>
    <source>
        <strain evidence="3">JEL0379</strain>
    </source>
</reference>
<dbReference type="AlphaFoldDB" id="A0AAD5XP12"/>
<evidence type="ECO:0000256" key="2">
    <source>
        <dbReference type="SAM" id="MobiDB-lite"/>
    </source>
</evidence>
<proteinExistence type="predicted"/>
<comment type="caution">
    <text evidence="3">The sequence shown here is derived from an EMBL/GenBank/DDBJ whole genome shotgun (WGS) entry which is preliminary data.</text>
</comment>
<evidence type="ECO:0000256" key="1">
    <source>
        <dbReference type="SAM" id="Coils"/>
    </source>
</evidence>
<dbReference type="EMBL" id="JADGJQ010000045">
    <property type="protein sequence ID" value="KAJ3176029.1"/>
    <property type="molecule type" value="Genomic_DNA"/>
</dbReference>
<evidence type="ECO:0000313" key="3">
    <source>
        <dbReference type="EMBL" id="KAJ3176029.1"/>
    </source>
</evidence>
<keyword evidence="4" id="KW-1185">Reference proteome</keyword>
<feature type="coiled-coil region" evidence="1">
    <location>
        <begin position="133"/>
        <end position="188"/>
    </location>
</feature>
<feature type="region of interest" description="Disordered" evidence="2">
    <location>
        <begin position="348"/>
        <end position="463"/>
    </location>
</feature>
<dbReference type="Proteomes" id="UP001212152">
    <property type="component" value="Unassembled WGS sequence"/>
</dbReference>
<feature type="compositionally biased region" description="Acidic residues" evidence="2">
    <location>
        <begin position="370"/>
        <end position="379"/>
    </location>
</feature>
<feature type="compositionally biased region" description="Polar residues" evidence="2">
    <location>
        <begin position="422"/>
        <end position="432"/>
    </location>
</feature>
<evidence type="ECO:0000313" key="4">
    <source>
        <dbReference type="Proteomes" id="UP001212152"/>
    </source>
</evidence>
<gene>
    <name evidence="3" type="ORF">HDU87_005546</name>
</gene>
<protein>
    <submittedName>
        <fullName evidence="3">Uncharacterized protein</fullName>
    </submittedName>
</protein>
<accession>A0AAD5XP12</accession>